<evidence type="ECO:0000256" key="2">
    <source>
        <dbReference type="ARBA" id="ARBA00013002"/>
    </source>
</evidence>
<dbReference type="PANTHER" id="PTHR11063:SF8">
    <property type="entry name" value="DELTA-1-PYRROLINE-5-CARBOXYLATE SYNTHASE"/>
    <property type="match status" value="1"/>
</dbReference>
<comment type="function">
    <text evidence="8">Catalyzes the NADPH dependent reduction of L-gamma-glutamyl 5-phosphate into L-glutamate 5-semialdehyde and phosphate. The product spontaneously undergoes cyclization to form 1-pyrroline-5-carboxylate.</text>
</comment>
<keyword evidence="6" id="KW-0560">Oxidoreductase</keyword>
<dbReference type="InterPro" id="IPR012134">
    <property type="entry name" value="Glu-5-SA_DH"/>
</dbReference>
<evidence type="ECO:0000256" key="11">
    <source>
        <dbReference type="ARBA" id="ARBA00077451"/>
    </source>
</evidence>
<keyword evidence="3" id="KW-0028">Amino-acid biosynthesis</keyword>
<evidence type="ECO:0000256" key="8">
    <source>
        <dbReference type="ARBA" id="ARBA00059423"/>
    </source>
</evidence>
<dbReference type="AlphaFoldDB" id="A0A1B7TAG0"/>
<dbReference type="PROSITE" id="PS01223">
    <property type="entry name" value="PROA"/>
    <property type="match status" value="1"/>
</dbReference>
<dbReference type="GO" id="GO:0050661">
    <property type="term" value="F:NADP binding"/>
    <property type="evidence" value="ECO:0007669"/>
    <property type="project" value="InterPro"/>
</dbReference>
<dbReference type="GO" id="GO:0055129">
    <property type="term" value="P:L-proline biosynthetic process"/>
    <property type="evidence" value="ECO:0007669"/>
    <property type="project" value="UniProtKB-UniPathway"/>
</dbReference>
<dbReference type="InterPro" id="IPR020593">
    <property type="entry name" value="G-glutamylP_reductase_CS"/>
</dbReference>
<dbReference type="NCBIfam" id="NF001221">
    <property type="entry name" value="PRK00197.1"/>
    <property type="match status" value="1"/>
</dbReference>
<evidence type="ECO:0000313" key="14">
    <source>
        <dbReference type="Proteomes" id="UP000092321"/>
    </source>
</evidence>
<evidence type="ECO:0000256" key="5">
    <source>
        <dbReference type="ARBA" id="ARBA00022857"/>
    </source>
</evidence>
<dbReference type="Gene3D" id="3.40.605.10">
    <property type="entry name" value="Aldehyde Dehydrogenase, Chain A, domain 1"/>
    <property type="match status" value="1"/>
</dbReference>
<dbReference type="InterPro" id="IPR016163">
    <property type="entry name" value="Ald_DH_C"/>
</dbReference>
<dbReference type="Proteomes" id="UP000092321">
    <property type="component" value="Unassembled WGS sequence"/>
</dbReference>
<dbReference type="CDD" id="cd07079">
    <property type="entry name" value="ALDH_F18-19_ProA-GPR"/>
    <property type="match status" value="1"/>
</dbReference>
<protein>
    <recommendedName>
        <fullName evidence="2">glutamate-5-semialdehyde dehydrogenase</fullName>
        <ecNumber evidence="2">1.2.1.41</ecNumber>
    </recommendedName>
    <alternativeName>
        <fullName evidence="11">Glutamate-5-semialdehyde dehydrogenase</fullName>
    </alternativeName>
    <alternativeName>
        <fullName evidence="10">Glutamyl-gamma-semialdehyde dehydrogenase</fullName>
    </alternativeName>
</protein>
<dbReference type="EC" id="1.2.1.41" evidence="2"/>
<dbReference type="GO" id="GO:0004350">
    <property type="term" value="F:glutamate-5-semialdehyde dehydrogenase activity"/>
    <property type="evidence" value="ECO:0007669"/>
    <property type="project" value="UniProtKB-EC"/>
</dbReference>
<proteinExistence type="inferred from homology"/>
<dbReference type="PIRSF" id="PIRSF000151">
    <property type="entry name" value="GPR"/>
    <property type="match status" value="1"/>
</dbReference>
<keyword evidence="5" id="KW-0521">NADP</keyword>
<evidence type="ECO:0000259" key="12">
    <source>
        <dbReference type="Pfam" id="PF00171"/>
    </source>
</evidence>
<sequence>MSTEKDYLTIAIQSKKAANILKTISNKKRCELLYKIHDALKENATAIQEANQIDLKESIENNLSSSLIKRLDLFKNNKFEIMLQGIEEVIALENPLGKMMMKRQLDENLTLYKKTVPIGSLLVIFESRPEVIANIVSLAIKSGNACILKGGKESVNTFRVMAKLIDDTLEANFEQYGVPKESVQLIETRDDVNHLLAMDDYIDLVIPRGSNALVRRIKDSTKIPVLGHADGICSIYADEHSKNLESSIKIIIDSKTNYPAGCNAVETLLINRRLNGWDSILKALINEKVTLHLMPDVKQEFLKLNPTLSSSEFVVNVNEKEEFDKEFLSFDIAVKFVDTVREAIDHINQHGSKHTDCILTDDEKTAKYFLKSIESSSVYWNCSTRFADGFRYGFGTEVGISTSKIHARGPVGLDGLVTYQYQIIGHGQIAGDYLGSGGEKQFNHRDLAFSKEDENDDE</sequence>
<dbReference type="PANTHER" id="PTHR11063">
    <property type="entry name" value="GLUTAMATE SEMIALDEHYDE DEHYDROGENASE"/>
    <property type="match status" value="1"/>
</dbReference>
<feature type="domain" description="Aldehyde dehydrogenase" evidence="12">
    <location>
        <begin position="3"/>
        <end position="290"/>
    </location>
</feature>
<evidence type="ECO:0000256" key="6">
    <source>
        <dbReference type="ARBA" id="ARBA00023002"/>
    </source>
</evidence>
<evidence type="ECO:0000256" key="4">
    <source>
        <dbReference type="ARBA" id="ARBA00022650"/>
    </source>
</evidence>
<dbReference type="Gene3D" id="3.40.309.10">
    <property type="entry name" value="Aldehyde Dehydrogenase, Chain A, domain 2"/>
    <property type="match status" value="1"/>
</dbReference>
<keyword evidence="4" id="KW-0641">Proline biosynthesis</keyword>
<gene>
    <name evidence="13" type="ORF">HANVADRAFT_26530</name>
</gene>
<dbReference type="SUPFAM" id="SSF53720">
    <property type="entry name" value="ALDH-like"/>
    <property type="match status" value="1"/>
</dbReference>
<evidence type="ECO:0000256" key="7">
    <source>
        <dbReference type="ARBA" id="ARBA00049024"/>
    </source>
</evidence>
<dbReference type="Pfam" id="PF00171">
    <property type="entry name" value="Aldedh"/>
    <property type="match status" value="1"/>
</dbReference>
<name>A0A1B7TAG0_9ASCO</name>
<dbReference type="InterPro" id="IPR016161">
    <property type="entry name" value="Ald_DH/histidinol_DH"/>
</dbReference>
<keyword evidence="14" id="KW-1185">Reference proteome</keyword>
<dbReference type="InterPro" id="IPR015590">
    <property type="entry name" value="Aldehyde_DH_dom"/>
</dbReference>
<dbReference type="EMBL" id="LXPE01000051">
    <property type="protein sequence ID" value="OBA25721.1"/>
    <property type="molecule type" value="Genomic_DNA"/>
</dbReference>
<dbReference type="OrthoDB" id="1934954at2759"/>
<evidence type="ECO:0000256" key="1">
    <source>
        <dbReference type="ARBA" id="ARBA00004985"/>
    </source>
</evidence>
<comment type="pathway">
    <text evidence="1">Amino-acid biosynthesis; L-proline biosynthesis; L-glutamate 5-semialdehyde from L-glutamate: step 2/2.</text>
</comment>
<dbReference type="InterPro" id="IPR016162">
    <property type="entry name" value="Ald_DH_N"/>
</dbReference>
<evidence type="ECO:0000256" key="9">
    <source>
        <dbReference type="ARBA" id="ARBA00060997"/>
    </source>
</evidence>
<comment type="similarity">
    <text evidence="9">Belongs to the gamma-glutamyl phosphate reductase family.</text>
</comment>
<comment type="caution">
    <text evidence="13">The sequence shown here is derived from an EMBL/GenBank/DDBJ whole genome shotgun (WGS) entry which is preliminary data.</text>
</comment>
<evidence type="ECO:0000256" key="3">
    <source>
        <dbReference type="ARBA" id="ARBA00022605"/>
    </source>
</evidence>
<accession>A0A1B7TAG0</accession>
<evidence type="ECO:0000313" key="13">
    <source>
        <dbReference type="EMBL" id="OBA25721.1"/>
    </source>
</evidence>
<dbReference type="UniPathway" id="UPA00098">
    <property type="reaction ID" value="UER00360"/>
</dbReference>
<dbReference type="FunFam" id="3.40.309.10:FF:000006">
    <property type="entry name" value="Gamma-glutamyl phosphate reductase"/>
    <property type="match status" value="1"/>
</dbReference>
<dbReference type="HAMAP" id="MF_00412">
    <property type="entry name" value="ProA"/>
    <property type="match status" value="1"/>
</dbReference>
<comment type="catalytic activity">
    <reaction evidence="7">
        <text>L-glutamate 5-semialdehyde + phosphate + NADP(+) = L-glutamyl 5-phosphate + NADPH + H(+)</text>
        <dbReference type="Rhea" id="RHEA:19541"/>
        <dbReference type="ChEBI" id="CHEBI:15378"/>
        <dbReference type="ChEBI" id="CHEBI:43474"/>
        <dbReference type="ChEBI" id="CHEBI:57783"/>
        <dbReference type="ChEBI" id="CHEBI:58066"/>
        <dbReference type="ChEBI" id="CHEBI:58274"/>
        <dbReference type="ChEBI" id="CHEBI:58349"/>
        <dbReference type="EC" id="1.2.1.41"/>
    </reaction>
</comment>
<dbReference type="InterPro" id="IPR000965">
    <property type="entry name" value="GPR_dom"/>
</dbReference>
<dbReference type="NCBIfam" id="TIGR00407">
    <property type="entry name" value="proA"/>
    <property type="match status" value="1"/>
</dbReference>
<organism evidence="13 14">
    <name type="scientific">Hanseniaspora valbyensis NRRL Y-1626</name>
    <dbReference type="NCBI Taxonomy" id="766949"/>
    <lineage>
        <taxon>Eukaryota</taxon>
        <taxon>Fungi</taxon>
        <taxon>Dikarya</taxon>
        <taxon>Ascomycota</taxon>
        <taxon>Saccharomycotina</taxon>
        <taxon>Saccharomycetes</taxon>
        <taxon>Saccharomycodales</taxon>
        <taxon>Saccharomycodaceae</taxon>
        <taxon>Hanseniaspora</taxon>
    </lineage>
</organism>
<reference evidence="14" key="1">
    <citation type="journal article" date="2016" name="Proc. Natl. Acad. Sci. U.S.A.">
        <title>Comparative genomics of biotechnologically important yeasts.</title>
        <authorList>
            <person name="Riley R."/>
            <person name="Haridas S."/>
            <person name="Wolfe K.H."/>
            <person name="Lopes M.R."/>
            <person name="Hittinger C.T."/>
            <person name="Goeker M."/>
            <person name="Salamov A.A."/>
            <person name="Wisecaver J.H."/>
            <person name="Long T.M."/>
            <person name="Calvey C.H."/>
            <person name="Aerts A.L."/>
            <person name="Barry K.W."/>
            <person name="Choi C."/>
            <person name="Clum A."/>
            <person name="Coughlan A.Y."/>
            <person name="Deshpande S."/>
            <person name="Douglass A.P."/>
            <person name="Hanson S.J."/>
            <person name="Klenk H.-P."/>
            <person name="LaButti K.M."/>
            <person name="Lapidus A."/>
            <person name="Lindquist E.A."/>
            <person name="Lipzen A.M."/>
            <person name="Meier-Kolthoff J.P."/>
            <person name="Ohm R.A."/>
            <person name="Otillar R.P."/>
            <person name="Pangilinan J.L."/>
            <person name="Peng Y."/>
            <person name="Rokas A."/>
            <person name="Rosa C.A."/>
            <person name="Scheuner C."/>
            <person name="Sibirny A.A."/>
            <person name="Slot J.C."/>
            <person name="Stielow J.B."/>
            <person name="Sun H."/>
            <person name="Kurtzman C.P."/>
            <person name="Blackwell M."/>
            <person name="Grigoriev I.V."/>
            <person name="Jeffries T.W."/>
        </authorList>
    </citation>
    <scope>NUCLEOTIDE SEQUENCE [LARGE SCALE GENOMIC DNA]</scope>
    <source>
        <strain evidence="14">NRRL Y-1626</strain>
    </source>
</reference>
<evidence type="ECO:0000256" key="10">
    <source>
        <dbReference type="ARBA" id="ARBA00075718"/>
    </source>
</evidence>